<feature type="region of interest" description="Disordered" evidence="5">
    <location>
        <begin position="20"/>
        <end position="85"/>
    </location>
</feature>
<evidence type="ECO:0000256" key="1">
    <source>
        <dbReference type="ARBA" id="ARBA00004173"/>
    </source>
</evidence>
<dbReference type="GO" id="GO:0047496">
    <property type="term" value="P:vesicle transport along microtubule"/>
    <property type="evidence" value="ECO:0007669"/>
    <property type="project" value="TreeGrafter"/>
</dbReference>
<accession>A0AA35WH38</accession>
<dbReference type="Pfam" id="PF04849">
    <property type="entry name" value="HAP1_N"/>
    <property type="match status" value="1"/>
</dbReference>
<keyword evidence="8" id="KW-1185">Reference proteome</keyword>
<feature type="compositionally biased region" description="Polar residues" evidence="5">
    <location>
        <begin position="33"/>
        <end position="43"/>
    </location>
</feature>
<dbReference type="InterPro" id="IPR006933">
    <property type="entry name" value="HAP1_N"/>
</dbReference>
<keyword evidence="2 4" id="KW-0175">Coiled coil</keyword>
<dbReference type="GO" id="GO:0005739">
    <property type="term" value="C:mitochondrion"/>
    <property type="evidence" value="ECO:0007669"/>
    <property type="project" value="UniProtKB-SubCell"/>
</dbReference>
<organism evidence="7 8">
    <name type="scientific">Geodia barretti</name>
    <name type="common">Barrett's horny sponge</name>
    <dbReference type="NCBI Taxonomy" id="519541"/>
    <lineage>
        <taxon>Eukaryota</taxon>
        <taxon>Metazoa</taxon>
        <taxon>Porifera</taxon>
        <taxon>Demospongiae</taxon>
        <taxon>Heteroscleromorpha</taxon>
        <taxon>Tetractinellida</taxon>
        <taxon>Astrophorina</taxon>
        <taxon>Geodiidae</taxon>
        <taxon>Geodia</taxon>
    </lineage>
</organism>
<feature type="compositionally biased region" description="Polar residues" evidence="5">
    <location>
        <begin position="73"/>
        <end position="85"/>
    </location>
</feature>
<sequence>MAEGEGTDAIDAAIQSAESLLGSLLRPPPASPLNKQPPLQSGTEETESPLGVDVEESLFLGQPAPLSPAHHNNLPTSTSATSTPRHDVTMTSVSLPELGGIPSQTSSLLSLHGSGMAGGPPGQLTAGAHAAVEPLIVEEVQSLHALSSRTSIGSITPPPDYDTVYRILTEREKDLELAARIGRSLLQRNELLEAELGSQLDHRQQLEQQLAQLRHALGQKEGLLRLYAQDANEAGDEGAGEGEGKKGDWIKALTEECRHLRDSNLQLTAEADRLQLATAEVEQKERRLVTQCLEQSLRRPGAGSLSSENERGNLPPPGTWGLQAKLEGLEEGFREEVLSQQQLEAENESLREQLTEAHETTTQLSSHVAELQDKWEECSVHLKEAQDEIQSLKEASVHSSPQTQNGDEAAGATDHESIVQEIEEALRKEIIAASTLTERPSSPKQYALQRTQAVMATVRAATQAMARRQERTCSCSPSPPPPSTRTPLTPPTTPPADLLPDLHNIHPSPPV</sequence>
<reference evidence="7" key="1">
    <citation type="submission" date="2023-03" db="EMBL/GenBank/DDBJ databases">
        <authorList>
            <person name="Steffen K."/>
            <person name="Cardenas P."/>
        </authorList>
    </citation>
    <scope>NUCLEOTIDE SEQUENCE</scope>
</reference>
<feature type="domain" description="HAP1 N-terminal" evidence="6">
    <location>
        <begin position="71"/>
        <end position="395"/>
    </location>
</feature>
<feature type="compositionally biased region" description="Pro residues" evidence="5">
    <location>
        <begin position="477"/>
        <end position="494"/>
    </location>
</feature>
<dbReference type="SMART" id="SM01424">
    <property type="entry name" value="HAP1_N"/>
    <property type="match status" value="1"/>
</dbReference>
<name>A0AA35WH38_GEOBA</name>
<dbReference type="GO" id="GO:0048311">
    <property type="term" value="P:mitochondrion distribution"/>
    <property type="evidence" value="ECO:0007669"/>
    <property type="project" value="TreeGrafter"/>
</dbReference>
<comment type="caution">
    <text evidence="7">The sequence shown here is derived from an EMBL/GenBank/DDBJ whole genome shotgun (WGS) entry which is preliminary data.</text>
</comment>
<protein>
    <submittedName>
        <fullName evidence="7">Trafficking kinesin-binding protein 1</fullName>
    </submittedName>
</protein>
<gene>
    <name evidence="7" type="ORF">GBAR_LOCUS8524</name>
</gene>
<evidence type="ECO:0000313" key="7">
    <source>
        <dbReference type="EMBL" id="CAI8013452.1"/>
    </source>
</evidence>
<dbReference type="GO" id="GO:0031410">
    <property type="term" value="C:cytoplasmic vesicle"/>
    <property type="evidence" value="ECO:0007669"/>
    <property type="project" value="TreeGrafter"/>
</dbReference>
<comment type="subcellular location">
    <subcellularLocation>
        <location evidence="1">Mitochondrion</location>
    </subcellularLocation>
</comment>
<dbReference type="PANTHER" id="PTHR15751">
    <property type="entry name" value="TRAFFICKING KINESIN-BINDING PROTEIN"/>
    <property type="match status" value="1"/>
</dbReference>
<evidence type="ECO:0000256" key="2">
    <source>
        <dbReference type="ARBA" id="ARBA00023054"/>
    </source>
</evidence>
<evidence type="ECO:0000313" key="8">
    <source>
        <dbReference type="Proteomes" id="UP001174909"/>
    </source>
</evidence>
<evidence type="ECO:0000256" key="4">
    <source>
        <dbReference type="SAM" id="Coils"/>
    </source>
</evidence>
<feature type="region of interest" description="Disordered" evidence="5">
    <location>
        <begin position="298"/>
        <end position="318"/>
    </location>
</feature>
<dbReference type="GO" id="GO:0017022">
    <property type="term" value="F:myosin binding"/>
    <property type="evidence" value="ECO:0007669"/>
    <property type="project" value="TreeGrafter"/>
</dbReference>
<dbReference type="GO" id="GO:0006605">
    <property type="term" value="P:protein targeting"/>
    <property type="evidence" value="ECO:0007669"/>
    <property type="project" value="TreeGrafter"/>
</dbReference>
<feature type="compositionally biased region" description="Polar residues" evidence="5">
    <location>
        <begin position="397"/>
        <end position="406"/>
    </location>
</feature>
<feature type="coiled-coil region" evidence="4">
    <location>
        <begin position="189"/>
        <end position="223"/>
    </location>
</feature>
<proteinExistence type="predicted"/>
<evidence type="ECO:0000256" key="3">
    <source>
        <dbReference type="ARBA" id="ARBA00023128"/>
    </source>
</evidence>
<dbReference type="PANTHER" id="PTHR15751:SF12">
    <property type="entry name" value="TRAFFICKING KINESIN-BINDING PROTEIN MILT"/>
    <property type="match status" value="1"/>
</dbReference>
<feature type="coiled-coil region" evidence="4">
    <location>
        <begin position="250"/>
        <end position="287"/>
    </location>
</feature>
<dbReference type="AlphaFoldDB" id="A0AA35WH38"/>
<evidence type="ECO:0000256" key="5">
    <source>
        <dbReference type="SAM" id="MobiDB-lite"/>
    </source>
</evidence>
<feature type="region of interest" description="Disordered" evidence="5">
    <location>
        <begin position="392"/>
        <end position="413"/>
    </location>
</feature>
<feature type="region of interest" description="Disordered" evidence="5">
    <location>
        <begin position="462"/>
        <end position="511"/>
    </location>
</feature>
<dbReference type="Proteomes" id="UP001174909">
    <property type="component" value="Unassembled WGS sequence"/>
</dbReference>
<keyword evidence="3" id="KW-0496">Mitochondrion</keyword>
<evidence type="ECO:0000259" key="6">
    <source>
        <dbReference type="SMART" id="SM01424"/>
    </source>
</evidence>
<dbReference type="EMBL" id="CASHTH010001261">
    <property type="protein sequence ID" value="CAI8013452.1"/>
    <property type="molecule type" value="Genomic_DNA"/>
</dbReference>
<feature type="coiled-coil region" evidence="4">
    <location>
        <begin position="333"/>
        <end position="388"/>
    </location>
</feature>
<dbReference type="InterPro" id="IPR051946">
    <property type="entry name" value="Intracell_Traff-Reg"/>
</dbReference>